<dbReference type="EMBL" id="BJLH01000012">
    <property type="protein sequence ID" value="GEA61530.1"/>
    <property type="molecule type" value="Genomic_DNA"/>
</dbReference>
<keyword evidence="1" id="KW-0472">Membrane</keyword>
<comment type="caution">
    <text evidence="2">The sequence shown here is derived from an EMBL/GenBank/DDBJ whole genome shotgun (WGS) entry which is preliminary data.</text>
</comment>
<gene>
    <name evidence="2" type="ORF">VCO01S_27230</name>
</gene>
<sequence>MTNSRTSRVGTLLLIIAFTAVLVVAVMIFGARLGLWDPIVGFG</sequence>
<proteinExistence type="predicted"/>
<accession>A0A4Y3IS02</accession>
<dbReference type="AlphaFoldDB" id="A0A4Y3IS02"/>
<feature type="transmembrane region" description="Helical" evidence="1">
    <location>
        <begin position="12"/>
        <end position="35"/>
    </location>
</feature>
<evidence type="ECO:0000313" key="2">
    <source>
        <dbReference type="EMBL" id="GEA61530.1"/>
    </source>
</evidence>
<organism evidence="2 3">
    <name type="scientific">Vibrio comitans NBRC 102076</name>
    <dbReference type="NCBI Taxonomy" id="1219078"/>
    <lineage>
        <taxon>Bacteria</taxon>
        <taxon>Pseudomonadati</taxon>
        <taxon>Pseudomonadota</taxon>
        <taxon>Gammaproteobacteria</taxon>
        <taxon>Vibrionales</taxon>
        <taxon>Vibrionaceae</taxon>
        <taxon>Vibrio</taxon>
    </lineage>
</organism>
<keyword evidence="3" id="KW-1185">Reference proteome</keyword>
<dbReference type="Proteomes" id="UP000318242">
    <property type="component" value="Unassembled WGS sequence"/>
</dbReference>
<keyword evidence="1" id="KW-1133">Transmembrane helix</keyword>
<evidence type="ECO:0000256" key="1">
    <source>
        <dbReference type="SAM" id="Phobius"/>
    </source>
</evidence>
<keyword evidence="1" id="KW-0812">Transmembrane</keyword>
<evidence type="ECO:0000313" key="3">
    <source>
        <dbReference type="Proteomes" id="UP000318242"/>
    </source>
</evidence>
<reference evidence="2 3" key="1">
    <citation type="submission" date="2019-06" db="EMBL/GenBank/DDBJ databases">
        <title>Whole genome shotgun sequence of Vibrio comitans NBRC 102076.</title>
        <authorList>
            <person name="Hosoyama A."/>
            <person name="Uohara A."/>
            <person name="Ohji S."/>
            <person name="Ichikawa N."/>
        </authorList>
    </citation>
    <scope>NUCLEOTIDE SEQUENCE [LARGE SCALE GENOMIC DNA]</scope>
    <source>
        <strain evidence="2 3">NBRC 102076</strain>
    </source>
</reference>
<protein>
    <submittedName>
        <fullName evidence="2">Uncharacterized protein</fullName>
    </submittedName>
</protein>
<name>A0A4Y3IS02_9VIBR</name>